<dbReference type="Pfam" id="PF13751">
    <property type="entry name" value="DDE_Tnp_1_6"/>
    <property type="match status" value="1"/>
</dbReference>
<feature type="region of interest" description="Disordered" evidence="1">
    <location>
        <begin position="1"/>
        <end position="29"/>
    </location>
</feature>
<evidence type="ECO:0000259" key="2">
    <source>
        <dbReference type="Pfam" id="PF13751"/>
    </source>
</evidence>
<feature type="domain" description="Transposase DDE" evidence="2">
    <location>
        <begin position="1"/>
        <end position="87"/>
    </location>
</feature>
<evidence type="ECO:0000313" key="4">
    <source>
        <dbReference type="Proteomes" id="UP000653644"/>
    </source>
</evidence>
<proteinExistence type="predicted"/>
<evidence type="ECO:0000313" key="3">
    <source>
        <dbReference type="EMBL" id="GHA41440.1"/>
    </source>
</evidence>
<reference evidence="4" key="1">
    <citation type="journal article" date="2019" name="Int. J. Syst. Evol. Microbiol.">
        <title>The Global Catalogue of Microorganisms (GCM) 10K type strain sequencing project: providing services to taxonomists for standard genome sequencing and annotation.</title>
        <authorList>
            <consortium name="The Broad Institute Genomics Platform"/>
            <consortium name="The Broad Institute Genome Sequencing Center for Infectious Disease"/>
            <person name="Wu L."/>
            <person name="Ma J."/>
        </authorList>
    </citation>
    <scope>NUCLEOTIDE SEQUENCE [LARGE SCALE GENOMIC DNA]</scope>
    <source>
        <strain evidence="4">JCM 4733</strain>
    </source>
</reference>
<comment type="caution">
    <text evidence="3">The sequence shown here is derived from an EMBL/GenBank/DDBJ whole genome shotgun (WGS) entry which is preliminary data.</text>
</comment>
<dbReference type="Proteomes" id="UP000653644">
    <property type="component" value="Unassembled WGS sequence"/>
</dbReference>
<dbReference type="InterPro" id="IPR025668">
    <property type="entry name" value="Tnp_DDE_dom"/>
</dbReference>
<protein>
    <recommendedName>
        <fullName evidence="2">Transposase DDE domain-containing protein</fullName>
    </recommendedName>
</protein>
<gene>
    <name evidence="3" type="ORF">GCM10010345_52700</name>
</gene>
<sequence>MRTSCTSSRTGRNLTLRPKTEHDILQQARIEQDTDQWRRRYGHRAGVEGTIAQGVQAFGLRRSRYRGLAKTRLQHHFTGAAVNLARIDAWLAGRPLAKTRVSPFAALRPAE</sequence>
<keyword evidence="4" id="KW-1185">Reference proteome</keyword>
<feature type="compositionally biased region" description="Polar residues" evidence="1">
    <location>
        <begin position="1"/>
        <end position="13"/>
    </location>
</feature>
<accession>A0ABQ3CS31</accession>
<name>A0ABQ3CS31_9ACTN</name>
<evidence type="ECO:0000256" key="1">
    <source>
        <dbReference type="SAM" id="MobiDB-lite"/>
    </source>
</evidence>
<dbReference type="EMBL" id="BMVN01000019">
    <property type="protein sequence ID" value="GHA41440.1"/>
    <property type="molecule type" value="Genomic_DNA"/>
</dbReference>
<feature type="compositionally biased region" description="Basic and acidic residues" evidence="1">
    <location>
        <begin position="18"/>
        <end position="29"/>
    </location>
</feature>
<organism evidence="3 4">
    <name type="scientific">Streptomyces canarius</name>
    <dbReference type="NCBI Taxonomy" id="285453"/>
    <lineage>
        <taxon>Bacteria</taxon>
        <taxon>Bacillati</taxon>
        <taxon>Actinomycetota</taxon>
        <taxon>Actinomycetes</taxon>
        <taxon>Kitasatosporales</taxon>
        <taxon>Streptomycetaceae</taxon>
        <taxon>Streptomyces</taxon>
    </lineage>
</organism>